<keyword evidence="2" id="KW-1185">Reference proteome</keyword>
<protein>
    <submittedName>
        <fullName evidence="1">Uncharacterized protein</fullName>
    </submittedName>
</protein>
<dbReference type="EMBL" id="CAAALY010014611">
    <property type="protein sequence ID" value="VEL12382.1"/>
    <property type="molecule type" value="Genomic_DNA"/>
</dbReference>
<dbReference type="Proteomes" id="UP000784294">
    <property type="component" value="Unassembled WGS sequence"/>
</dbReference>
<comment type="caution">
    <text evidence="1">The sequence shown here is derived from an EMBL/GenBank/DDBJ whole genome shotgun (WGS) entry which is preliminary data.</text>
</comment>
<organism evidence="1 2">
    <name type="scientific">Protopolystoma xenopodis</name>
    <dbReference type="NCBI Taxonomy" id="117903"/>
    <lineage>
        <taxon>Eukaryota</taxon>
        <taxon>Metazoa</taxon>
        <taxon>Spiralia</taxon>
        <taxon>Lophotrochozoa</taxon>
        <taxon>Platyhelminthes</taxon>
        <taxon>Monogenea</taxon>
        <taxon>Polyopisthocotylea</taxon>
        <taxon>Polystomatidea</taxon>
        <taxon>Polystomatidae</taxon>
        <taxon>Protopolystoma</taxon>
    </lineage>
</organism>
<gene>
    <name evidence="1" type="ORF">PXEA_LOCUS5822</name>
</gene>
<evidence type="ECO:0000313" key="2">
    <source>
        <dbReference type="Proteomes" id="UP000784294"/>
    </source>
</evidence>
<accession>A0A448WI59</accession>
<proteinExistence type="predicted"/>
<sequence>MFCDALDCVDPFLGLRDLCLRASQISSCPSDTLDFNPSHRANEQTISAYLSLNDCLLHELYHPNIFSRLILTFADIHPAPSSSPLINSVLPVSAASNLAGSSFSVMPDCAGSSDLAAEDKAENLKRCRQILHCLFQRKIYPAIGVIYCSDKAYSLPNFDDVTFPHSFEKPMKSTGKPRLTYPVQVSLIILKFS</sequence>
<name>A0A448WI59_9PLAT</name>
<dbReference type="AlphaFoldDB" id="A0A448WI59"/>
<reference evidence="1" key="1">
    <citation type="submission" date="2018-11" db="EMBL/GenBank/DDBJ databases">
        <authorList>
            <consortium name="Pathogen Informatics"/>
        </authorList>
    </citation>
    <scope>NUCLEOTIDE SEQUENCE</scope>
</reference>
<evidence type="ECO:0000313" key="1">
    <source>
        <dbReference type="EMBL" id="VEL12382.1"/>
    </source>
</evidence>